<dbReference type="Pfam" id="PF02535">
    <property type="entry name" value="Zip"/>
    <property type="match status" value="1"/>
</dbReference>
<evidence type="ECO:0000256" key="6">
    <source>
        <dbReference type="ARBA" id="ARBA00023136"/>
    </source>
</evidence>
<dbReference type="GO" id="GO:0000139">
    <property type="term" value="C:Golgi membrane"/>
    <property type="evidence" value="ECO:0007669"/>
    <property type="project" value="UniProtKB-SubCell"/>
</dbReference>
<dbReference type="AlphaFoldDB" id="A0A2H5RSD1"/>
<keyword evidence="8" id="KW-1185">Reference proteome</keyword>
<keyword evidence="6" id="KW-0472">Membrane</keyword>
<evidence type="ECO:0000313" key="8">
    <source>
        <dbReference type="Proteomes" id="UP000018888"/>
    </source>
</evidence>
<dbReference type="STRING" id="747089.A0A2H5RSD1"/>
<comment type="caution">
    <text evidence="7">The sequence shown here is derived from an EMBL/GenBank/DDBJ whole genome shotgun (WGS) entry which is preliminary data.</text>
</comment>
<dbReference type="PANTHER" id="PTHR16133">
    <property type="entry name" value="SOLUTE CARRIER FAMILY 39 ZINC TRANSPORTER , MEMBER 9-RELATED"/>
    <property type="match status" value="1"/>
</dbReference>
<accession>A0A2H5RSD1</accession>
<evidence type="ECO:0000313" key="7">
    <source>
        <dbReference type="EMBL" id="POG62647.1"/>
    </source>
</evidence>
<sequence>METFLWLFLLSMTMFIGSFLAGSIPLAFHLSEDRLRTISAFGVGLLVGTSLIVIIPEGIETLYSVESSKVINSNSLLTINNNNFDKRNIWNNNIKLRNEYSYNNNIKNFFQKRSIKVEEVLKDKRQEIEPPIDSPKTDNPSDNPSDNDSDHDHDHDRANHHYIGFALISGFAMMFVIDQIDSSHGHNHTRGNVVSLTELRSLANSGDRDDEDHEMLGGSSSIHKKPASATIGLVIHAAADGIALGASASQPALELIVFLAIMLHKAPAAFGLSTILLREAYTRRQIRKHLLTFSLAAPLSAIFTYSLLQRSGEIDPIGMKWWTAVLLLFSGGTFLYVAMHVMQDVTSGNGKDNGFNGHNIIKMKKSHVAFMLLGMFMPLLLQFEHGHGH</sequence>
<reference evidence="7 8" key="2">
    <citation type="journal article" date="2018" name="New Phytol.">
        <title>High intraspecific genome diversity in the model arbuscular mycorrhizal symbiont Rhizophagus irregularis.</title>
        <authorList>
            <person name="Chen E.C.H."/>
            <person name="Morin E."/>
            <person name="Beaudet D."/>
            <person name="Noel J."/>
            <person name="Yildirir G."/>
            <person name="Ndikumana S."/>
            <person name="Charron P."/>
            <person name="St-Onge C."/>
            <person name="Giorgi J."/>
            <person name="Kruger M."/>
            <person name="Marton T."/>
            <person name="Ropars J."/>
            <person name="Grigoriev I.V."/>
            <person name="Hainaut M."/>
            <person name="Henrissat B."/>
            <person name="Roux C."/>
            <person name="Martin F."/>
            <person name="Corradi N."/>
        </authorList>
    </citation>
    <scope>NUCLEOTIDE SEQUENCE [LARGE SCALE GENOMIC DNA]</scope>
    <source>
        <strain evidence="7 8">DAOM 197198</strain>
    </source>
</reference>
<dbReference type="InterPro" id="IPR003689">
    <property type="entry name" value="ZIP"/>
</dbReference>
<dbReference type="GO" id="GO:0046873">
    <property type="term" value="F:metal ion transmembrane transporter activity"/>
    <property type="evidence" value="ECO:0007669"/>
    <property type="project" value="InterPro"/>
</dbReference>
<dbReference type="VEuPathDB" id="FungiDB:RhiirFUN_004571"/>
<evidence type="ECO:0000256" key="2">
    <source>
        <dbReference type="ARBA" id="ARBA00004394"/>
    </source>
</evidence>
<comment type="subcellular location">
    <subcellularLocation>
        <location evidence="1">Endomembrane system</location>
        <topology evidence="1">Multi-pass membrane protein</topology>
    </subcellularLocation>
    <subcellularLocation>
        <location evidence="2">Golgi apparatus membrane</location>
    </subcellularLocation>
</comment>
<keyword evidence="4" id="KW-1133">Transmembrane helix</keyword>
<evidence type="ECO:0000256" key="3">
    <source>
        <dbReference type="ARBA" id="ARBA00022692"/>
    </source>
</evidence>
<dbReference type="EMBL" id="AUPC02000293">
    <property type="protein sequence ID" value="POG62647.1"/>
    <property type="molecule type" value="Genomic_DNA"/>
</dbReference>
<reference evidence="7 8" key="1">
    <citation type="journal article" date="2013" name="Proc. Natl. Acad. Sci. U.S.A.">
        <title>Genome of an arbuscular mycorrhizal fungus provides insight into the oldest plant symbiosis.</title>
        <authorList>
            <person name="Tisserant E."/>
            <person name="Malbreil M."/>
            <person name="Kuo A."/>
            <person name="Kohler A."/>
            <person name="Symeonidi A."/>
            <person name="Balestrini R."/>
            <person name="Charron P."/>
            <person name="Duensing N."/>
            <person name="Frei Dit Frey N."/>
            <person name="Gianinazzi-Pearson V."/>
            <person name="Gilbert L.B."/>
            <person name="Handa Y."/>
            <person name="Herr J.R."/>
            <person name="Hijri M."/>
            <person name="Koul R."/>
            <person name="Kawaguchi M."/>
            <person name="Krajinski F."/>
            <person name="Lammers P.J."/>
            <person name="Masclaux F.G."/>
            <person name="Murat C."/>
            <person name="Morin E."/>
            <person name="Ndikumana S."/>
            <person name="Pagni M."/>
            <person name="Petitpierre D."/>
            <person name="Requena N."/>
            <person name="Rosikiewicz P."/>
            <person name="Riley R."/>
            <person name="Saito K."/>
            <person name="San Clemente H."/>
            <person name="Shapiro H."/>
            <person name="van Tuinen D."/>
            <person name="Becard G."/>
            <person name="Bonfante P."/>
            <person name="Paszkowski U."/>
            <person name="Shachar-Hill Y.Y."/>
            <person name="Tuskan G.A."/>
            <person name="Young P.W."/>
            <person name="Sanders I.R."/>
            <person name="Henrissat B."/>
            <person name="Rensing S.A."/>
            <person name="Grigoriev I.V."/>
            <person name="Corradi N."/>
            <person name="Roux C."/>
            <person name="Martin F."/>
        </authorList>
    </citation>
    <scope>NUCLEOTIDE SEQUENCE [LARGE SCALE GENOMIC DNA]</scope>
    <source>
        <strain evidence="7 8">DAOM 197198</strain>
    </source>
</reference>
<name>A0A2H5RSD1_RHIID</name>
<dbReference type="PANTHER" id="PTHR16133:SF0">
    <property type="entry name" value="ZINC_IRON REGULATED TRANSPORTER-RELATED PROTEIN 102B, ISOFORM E"/>
    <property type="match status" value="1"/>
</dbReference>
<evidence type="ECO:0000256" key="4">
    <source>
        <dbReference type="ARBA" id="ARBA00022989"/>
    </source>
</evidence>
<organism evidence="7 8">
    <name type="scientific">Rhizophagus irregularis (strain DAOM 181602 / DAOM 197198 / MUCL 43194)</name>
    <name type="common">Arbuscular mycorrhizal fungus</name>
    <name type="synonym">Glomus intraradices</name>
    <dbReference type="NCBI Taxonomy" id="747089"/>
    <lineage>
        <taxon>Eukaryota</taxon>
        <taxon>Fungi</taxon>
        <taxon>Fungi incertae sedis</taxon>
        <taxon>Mucoromycota</taxon>
        <taxon>Glomeromycotina</taxon>
        <taxon>Glomeromycetes</taxon>
        <taxon>Glomerales</taxon>
        <taxon>Glomeraceae</taxon>
        <taxon>Rhizophagus</taxon>
    </lineage>
</organism>
<gene>
    <name evidence="7" type="ORF">GLOIN_2v1846362</name>
</gene>
<evidence type="ECO:0000256" key="1">
    <source>
        <dbReference type="ARBA" id="ARBA00004127"/>
    </source>
</evidence>
<dbReference type="InterPro" id="IPR045891">
    <property type="entry name" value="ZIP9"/>
</dbReference>
<dbReference type="Proteomes" id="UP000018888">
    <property type="component" value="Unassembled WGS sequence"/>
</dbReference>
<evidence type="ECO:0000256" key="5">
    <source>
        <dbReference type="ARBA" id="ARBA00023034"/>
    </source>
</evidence>
<protein>
    <submittedName>
        <fullName evidence="7">Solute carrier family 39 (Zinc transporter), member 9</fullName>
    </submittedName>
</protein>
<keyword evidence="5" id="KW-0333">Golgi apparatus</keyword>
<proteinExistence type="predicted"/>
<dbReference type="GO" id="GO:0006829">
    <property type="term" value="P:zinc ion transport"/>
    <property type="evidence" value="ECO:0007669"/>
    <property type="project" value="InterPro"/>
</dbReference>
<keyword evidence="3" id="KW-0812">Transmembrane</keyword>